<proteinExistence type="predicted"/>
<dbReference type="InterPro" id="IPR013134">
    <property type="entry name" value="Zn_hook_RAD50"/>
</dbReference>
<evidence type="ECO:0000256" key="2">
    <source>
        <dbReference type="ARBA" id="ARBA00022741"/>
    </source>
</evidence>
<evidence type="ECO:0000256" key="4">
    <source>
        <dbReference type="ARBA" id="ARBA00022840"/>
    </source>
</evidence>
<dbReference type="GO" id="GO:0030870">
    <property type="term" value="C:Mre11 complex"/>
    <property type="evidence" value="ECO:0007669"/>
    <property type="project" value="TreeGrafter"/>
</dbReference>
<dbReference type="GO" id="GO:0046872">
    <property type="term" value="F:metal ion binding"/>
    <property type="evidence" value="ECO:0007669"/>
    <property type="project" value="UniProtKB-UniRule"/>
</dbReference>
<feature type="coiled-coil region" evidence="7">
    <location>
        <begin position="256"/>
        <end position="290"/>
    </location>
</feature>
<evidence type="ECO:0000256" key="6">
    <source>
        <dbReference type="PROSITE-ProRule" id="PRU00471"/>
    </source>
</evidence>
<accession>A0A8S1E737</accession>
<comment type="caution">
    <text evidence="9">The sequence shown here is derived from an EMBL/GenBank/DDBJ whole genome shotgun (WGS) entry which is preliminary data.</text>
</comment>
<evidence type="ECO:0000256" key="3">
    <source>
        <dbReference type="ARBA" id="ARBA00022833"/>
    </source>
</evidence>
<evidence type="ECO:0000256" key="7">
    <source>
        <dbReference type="SAM" id="Coils"/>
    </source>
</evidence>
<keyword evidence="2" id="KW-0547">Nucleotide-binding</keyword>
<feature type="coiled-coil region" evidence="7">
    <location>
        <begin position="318"/>
        <end position="345"/>
    </location>
</feature>
<dbReference type="GO" id="GO:0051880">
    <property type="term" value="F:G-quadruplex DNA binding"/>
    <property type="evidence" value="ECO:0007669"/>
    <property type="project" value="TreeGrafter"/>
</dbReference>
<dbReference type="Pfam" id="PF13558">
    <property type="entry name" value="SbcC_Walker_B"/>
    <property type="match status" value="1"/>
</dbReference>
<dbReference type="SUPFAM" id="SSF52540">
    <property type="entry name" value="P-loop containing nucleoside triphosphate hydrolases"/>
    <property type="match status" value="1"/>
</dbReference>
<evidence type="ECO:0000259" key="8">
    <source>
        <dbReference type="PROSITE" id="PS51131"/>
    </source>
</evidence>
<feature type="binding site" evidence="6">
    <location>
        <position position="208"/>
    </location>
    <ligand>
        <name>Zn(2+)</name>
        <dbReference type="ChEBI" id="CHEBI:29105"/>
    </ligand>
</feature>
<dbReference type="GO" id="GO:0003691">
    <property type="term" value="F:double-stranded telomeric DNA binding"/>
    <property type="evidence" value="ECO:0007669"/>
    <property type="project" value="TreeGrafter"/>
</dbReference>
<dbReference type="GO" id="GO:0070192">
    <property type="term" value="P:chromosome organization involved in meiotic cell cycle"/>
    <property type="evidence" value="ECO:0007669"/>
    <property type="project" value="TreeGrafter"/>
</dbReference>
<dbReference type="GO" id="GO:0005524">
    <property type="term" value="F:ATP binding"/>
    <property type="evidence" value="ECO:0007669"/>
    <property type="project" value="UniProtKB-KW"/>
</dbReference>
<dbReference type="PANTHER" id="PTHR18867">
    <property type="entry name" value="RAD50"/>
    <property type="match status" value="1"/>
</dbReference>
<feature type="domain" description="Zinc-hook" evidence="8">
    <location>
        <begin position="161"/>
        <end position="258"/>
    </location>
</feature>
<keyword evidence="10" id="KW-1185">Reference proteome</keyword>
<dbReference type="GO" id="GO:0006302">
    <property type="term" value="P:double-strand break repair"/>
    <property type="evidence" value="ECO:0007669"/>
    <property type="project" value="TreeGrafter"/>
</dbReference>
<dbReference type="AlphaFoldDB" id="A0A8S1E737"/>
<dbReference type="OrthoDB" id="18797at2759"/>
<dbReference type="EMBL" id="CADEPM010000001">
    <property type="protein sequence ID" value="CAB3397615.1"/>
    <property type="molecule type" value="Genomic_DNA"/>
</dbReference>
<dbReference type="InterPro" id="IPR027417">
    <property type="entry name" value="P-loop_NTPase"/>
</dbReference>
<protein>
    <recommendedName>
        <fullName evidence="8">Zinc-hook domain-containing protein</fullName>
    </recommendedName>
</protein>
<dbReference type="PROSITE" id="PS51131">
    <property type="entry name" value="ZN_HOOK"/>
    <property type="match status" value="1"/>
</dbReference>
<evidence type="ECO:0000256" key="1">
    <source>
        <dbReference type="ARBA" id="ARBA00022723"/>
    </source>
</evidence>
<feature type="coiled-coil region" evidence="7">
    <location>
        <begin position="54"/>
        <end position="188"/>
    </location>
</feature>
<dbReference type="PANTHER" id="PTHR18867:SF12">
    <property type="entry name" value="DNA REPAIR PROTEIN RAD50"/>
    <property type="match status" value="1"/>
</dbReference>
<dbReference type="Gene3D" id="3.40.50.300">
    <property type="entry name" value="P-loop containing nucleotide triphosphate hydrolases"/>
    <property type="match status" value="1"/>
</dbReference>
<keyword evidence="1 6" id="KW-0479">Metal-binding</keyword>
<reference evidence="9 10" key="1">
    <citation type="submission" date="2020-04" db="EMBL/GenBank/DDBJ databases">
        <authorList>
            <person name="Laetsch R D."/>
            <person name="Stevens L."/>
            <person name="Kumar S."/>
            <person name="Blaxter L. M."/>
        </authorList>
    </citation>
    <scope>NUCLEOTIDE SEQUENCE [LARGE SCALE GENOMIC DNA]</scope>
</reference>
<evidence type="ECO:0000313" key="9">
    <source>
        <dbReference type="EMBL" id="CAB3397615.1"/>
    </source>
</evidence>
<sequence length="786" mass="91222">MEMYSAKMAQIEKEIAKLPEVDDNELIKKRDNEQNILDELVEKCGKAEEFAEIEKDFEKKLSELKINKEKFEQLSKRHESNWDALYGDAEKPLPPWTNCVSQISEEIRSRLNFVENQLKNAQLSAQESKTNVKHLMDEEQKLNAKILVLEEQIFEESACEPEEISKRLKEVRIQLKKARKKLEPINAKIVLYDSWIEEVNEKSCCPLCERKFPSKSETSSFSQKLHDVSISFPNEQENLEKLVLKSEEQEAKLAKADVLGCELKKMRVDLKDVENKLEIAKNKLEASEDIVKEKLEGQKELSKNMEYVTALQKDVGIMDSLFETIQHLEKELSKLKRSLTSRSDNESYAELKKKCVQQETVVRDFARQVDEIQKAANHKNSLRAELNKIREQRVSLGESSAQAAHISDTIKQKNIELSECEEDISRYRREYPIAKSKLEAVTMERTQINDELRQEETKMMTEMNELKRKHQTMMQLNERLEMLTTTANELTLKRDYLRNINQQIEDFNNRKIQLELKVSNIDGSQSKLRTLQDQLTRLLIEKKMTELEDELDTLRRLGANRQTLKEATHSLRKINQDLDLIGKEFTRISAVLGENDLRLTESSKKLMTLDIVNAENNYRNVVLEQKIIEETIKDLEKYRKCFDDSLLKFHQEKMTAINEIIDELWRRVYNSTDIETIRIRSNTNESSAKNRAYDYTVLMVQEGGKEIDMRGRCSAGQKMLASLIIRIALAEVFGGLCSMIALDEPTTNLDDGKVEGMADVLVELIEARQAVDENGQIRGRQMQVRI</sequence>
<gene>
    <name evidence="9" type="ORF">CBOVIS_LOCUS1002</name>
</gene>
<dbReference type="GO" id="GO:0007004">
    <property type="term" value="P:telomere maintenance via telomerase"/>
    <property type="evidence" value="ECO:0007669"/>
    <property type="project" value="TreeGrafter"/>
</dbReference>
<feature type="binding site" evidence="6">
    <location>
        <position position="205"/>
    </location>
    <ligand>
        <name>Zn(2+)</name>
        <dbReference type="ChEBI" id="CHEBI:29105"/>
    </ligand>
</feature>
<name>A0A8S1E737_9PELO</name>
<keyword evidence="4" id="KW-0067">ATP-binding</keyword>
<organism evidence="9 10">
    <name type="scientific">Caenorhabditis bovis</name>
    <dbReference type="NCBI Taxonomy" id="2654633"/>
    <lineage>
        <taxon>Eukaryota</taxon>
        <taxon>Metazoa</taxon>
        <taxon>Ecdysozoa</taxon>
        <taxon>Nematoda</taxon>
        <taxon>Chromadorea</taxon>
        <taxon>Rhabditida</taxon>
        <taxon>Rhabditina</taxon>
        <taxon>Rhabditomorpha</taxon>
        <taxon>Rhabditoidea</taxon>
        <taxon>Rhabditidae</taxon>
        <taxon>Peloderinae</taxon>
        <taxon>Caenorhabditis</taxon>
    </lineage>
</organism>
<evidence type="ECO:0000256" key="5">
    <source>
        <dbReference type="ARBA" id="ARBA00023054"/>
    </source>
</evidence>
<dbReference type="GO" id="GO:0043047">
    <property type="term" value="F:single-stranded telomeric DNA binding"/>
    <property type="evidence" value="ECO:0007669"/>
    <property type="project" value="TreeGrafter"/>
</dbReference>
<feature type="coiled-coil region" evidence="7">
    <location>
        <begin position="372"/>
        <end position="567"/>
    </location>
</feature>
<dbReference type="Proteomes" id="UP000494206">
    <property type="component" value="Unassembled WGS sequence"/>
</dbReference>
<evidence type="ECO:0000313" key="10">
    <source>
        <dbReference type="Proteomes" id="UP000494206"/>
    </source>
</evidence>
<dbReference type="GO" id="GO:0000794">
    <property type="term" value="C:condensed nuclear chromosome"/>
    <property type="evidence" value="ECO:0007669"/>
    <property type="project" value="TreeGrafter"/>
</dbReference>
<dbReference type="Pfam" id="PF04423">
    <property type="entry name" value="Rad50_zn_hook"/>
    <property type="match status" value="1"/>
</dbReference>
<keyword evidence="5 7" id="KW-0175">Coiled coil</keyword>
<dbReference type="GO" id="GO:0000722">
    <property type="term" value="P:telomere maintenance via recombination"/>
    <property type="evidence" value="ECO:0007669"/>
    <property type="project" value="TreeGrafter"/>
</dbReference>
<keyword evidence="3 6" id="KW-0862">Zinc</keyword>